<accession>A0A2V1E7H6</accession>
<dbReference type="Proteomes" id="UP000244855">
    <property type="component" value="Unassembled WGS sequence"/>
</dbReference>
<evidence type="ECO:0000313" key="2">
    <source>
        <dbReference type="EMBL" id="PVI06029.1"/>
    </source>
</evidence>
<sequence length="69" mass="7176">MPVLPDSSSSSSSNDHNNNDNNNKTSDGGSVSAAAAMAHKGNPGPVITENMPEPASKEELRKRAAELNK</sequence>
<protein>
    <submittedName>
        <fullName evidence="2">Uncharacterized protein</fullName>
    </submittedName>
</protein>
<evidence type="ECO:0000313" key="3">
    <source>
        <dbReference type="Proteomes" id="UP000244855"/>
    </source>
</evidence>
<reference evidence="2 3" key="1">
    <citation type="journal article" date="2018" name="Sci. Rep.">
        <title>Comparative genomics provides insights into the lifestyle and reveals functional heterogeneity of dark septate endophytic fungi.</title>
        <authorList>
            <person name="Knapp D.G."/>
            <person name="Nemeth J.B."/>
            <person name="Barry K."/>
            <person name="Hainaut M."/>
            <person name="Henrissat B."/>
            <person name="Johnson J."/>
            <person name="Kuo A."/>
            <person name="Lim J.H.P."/>
            <person name="Lipzen A."/>
            <person name="Nolan M."/>
            <person name="Ohm R.A."/>
            <person name="Tamas L."/>
            <person name="Grigoriev I.V."/>
            <person name="Spatafora J.W."/>
            <person name="Nagy L.G."/>
            <person name="Kovacs G.M."/>
        </authorList>
    </citation>
    <scope>NUCLEOTIDE SEQUENCE [LARGE SCALE GENOMIC DNA]</scope>
    <source>
        <strain evidence="2 3">DSE2036</strain>
    </source>
</reference>
<proteinExistence type="predicted"/>
<gene>
    <name evidence="2" type="ORF">DM02DRAFT_650316</name>
</gene>
<dbReference type="AlphaFoldDB" id="A0A2V1E7H6"/>
<dbReference type="EMBL" id="KZ805311">
    <property type="protein sequence ID" value="PVI06029.1"/>
    <property type="molecule type" value="Genomic_DNA"/>
</dbReference>
<keyword evidence="3" id="KW-1185">Reference proteome</keyword>
<feature type="compositionally biased region" description="Low complexity" evidence="1">
    <location>
        <begin position="1"/>
        <end position="23"/>
    </location>
</feature>
<evidence type="ECO:0000256" key="1">
    <source>
        <dbReference type="SAM" id="MobiDB-lite"/>
    </source>
</evidence>
<dbReference type="OrthoDB" id="2532734at2759"/>
<name>A0A2V1E7H6_9PLEO</name>
<feature type="region of interest" description="Disordered" evidence="1">
    <location>
        <begin position="1"/>
        <end position="69"/>
    </location>
</feature>
<feature type="compositionally biased region" description="Basic and acidic residues" evidence="1">
    <location>
        <begin position="55"/>
        <end position="69"/>
    </location>
</feature>
<organism evidence="2 3">
    <name type="scientific">Periconia macrospinosa</name>
    <dbReference type="NCBI Taxonomy" id="97972"/>
    <lineage>
        <taxon>Eukaryota</taxon>
        <taxon>Fungi</taxon>
        <taxon>Dikarya</taxon>
        <taxon>Ascomycota</taxon>
        <taxon>Pezizomycotina</taxon>
        <taxon>Dothideomycetes</taxon>
        <taxon>Pleosporomycetidae</taxon>
        <taxon>Pleosporales</taxon>
        <taxon>Massarineae</taxon>
        <taxon>Periconiaceae</taxon>
        <taxon>Periconia</taxon>
    </lineage>
</organism>